<evidence type="ECO:0000313" key="1">
    <source>
        <dbReference type="EMBL" id="PMD22119.1"/>
    </source>
</evidence>
<keyword evidence="2" id="KW-1185">Reference proteome</keyword>
<accession>A0A2J6Q772</accession>
<dbReference type="EMBL" id="KZ613479">
    <property type="protein sequence ID" value="PMD22119.1"/>
    <property type="molecule type" value="Genomic_DNA"/>
</dbReference>
<sequence length="149" mass="16470">MQSPTLSYSSPFQALIRKIANLHLAFTLLSNKKSFNFSFFNHSLDYIQLQLGNSPSRSKMSGIDSFIMRVESERADGGLPSEFDAHDLGSYIAKTAAIVMVLGGRETGRQVGDNMLLCVCRNCPGYCFEGKNGYQVLVQERDCKALESA</sequence>
<proteinExistence type="predicted"/>
<organism evidence="1 2">
    <name type="scientific">Hyaloscypha hepaticicola</name>
    <dbReference type="NCBI Taxonomy" id="2082293"/>
    <lineage>
        <taxon>Eukaryota</taxon>
        <taxon>Fungi</taxon>
        <taxon>Dikarya</taxon>
        <taxon>Ascomycota</taxon>
        <taxon>Pezizomycotina</taxon>
        <taxon>Leotiomycetes</taxon>
        <taxon>Helotiales</taxon>
        <taxon>Hyaloscyphaceae</taxon>
        <taxon>Hyaloscypha</taxon>
    </lineage>
</organism>
<gene>
    <name evidence="1" type="ORF">NA56DRAFT_703101</name>
</gene>
<name>A0A2J6Q772_9HELO</name>
<evidence type="ECO:0000313" key="2">
    <source>
        <dbReference type="Proteomes" id="UP000235672"/>
    </source>
</evidence>
<dbReference type="AlphaFoldDB" id="A0A2J6Q772"/>
<protein>
    <submittedName>
        <fullName evidence="1">Uncharacterized protein</fullName>
    </submittedName>
</protein>
<reference evidence="1 2" key="1">
    <citation type="submission" date="2016-05" db="EMBL/GenBank/DDBJ databases">
        <title>A degradative enzymes factory behind the ericoid mycorrhizal symbiosis.</title>
        <authorList>
            <consortium name="DOE Joint Genome Institute"/>
            <person name="Martino E."/>
            <person name="Morin E."/>
            <person name="Grelet G."/>
            <person name="Kuo A."/>
            <person name="Kohler A."/>
            <person name="Daghino S."/>
            <person name="Barry K."/>
            <person name="Choi C."/>
            <person name="Cichocki N."/>
            <person name="Clum A."/>
            <person name="Copeland A."/>
            <person name="Hainaut M."/>
            <person name="Haridas S."/>
            <person name="Labutti K."/>
            <person name="Lindquist E."/>
            <person name="Lipzen A."/>
            <person name="Khouja H.-R."/>
            <person name="Murat C."/>
            <person name="Ohm R."/>
            <person name="Olson A."/>
            <person name="Spatafora J."/>
            <person name="Veneault-Fourrey C."/>
            <person name="Henrissat B."/>
            <person name="Grigoriev I."/>
            <person name="Martin F."/>
            <person name="Perotto S."/>
        </authorList>
    </citation>
    <scope>NUCLEOTIDE SEQUENCE [LARGE SCALE GENOMIC DNA]</scope>
    <source>
        <strain evidence="1 2">UAMH 7357</strain>
    </source>
</reference>
<dbReference type="Proteomes" id="UP000235672">
    <property type="component" value="Unassembled WGS sequence"/>
</dbReference>